<dbReference type="EMBL" id="BEZZ01000168">
    <property type="protein sequence ID" value="GCC27532.1"/>
    <property type="molecule type" value="Genomic_DNA"/>
</dbReference>
<gene>
    <name evidence="1" type="ORF">chiPu_0005957</name>
</gene>
<reference evidence="1 2" key="1">
    <citation type="journal article" date="2018" name="Nat. Ecol. Evol.">
        <title>Shark genomes provide insights into elasmobranch evolution and the origin of vertebrates.</title>
        <authorList>
            <person name="Hara Y"/>
            <person name="Yamaguchi K"/>
            <person name="Onimaru K"/>
            <person name="Kadota M"/>
            <person name="Koyanagi M"/>
            <person name="Keeley SD"/>
            <person name="Tatsumi K"/>
            <person name="Tanaka K"/>
            <person name="Motone F"/>
            <person name="Kageyama Y"/>
            <person name="Nozu R"/>
            <person name="Adachi N"/>
            <person name="Nishimura O"/>
            <person name="Nakagawa R"/>
            <person name="Tanegashima C"/>
            <person name="Kiyatake I"/>
            <person name="Matsumoto R"/>
            <person name="Murakumo K"/>
            <person name="Nishida K"/>
            <person name="Terakita A"/>
            <person name="Kuratani S"/>
            <person name="Sato K"/>
            <person name="Hyodo S Kuraku.S."/>
        </authorList>
    </citation>
    <scope>NUCLEOTIDE SEQUENCE [LARGE SCALE GENOMIC DNA]</scope>
</reference>
<dbReference type="Proteomes" id="UP000287033">
    <property type="component" value="Unassembled WGS sequence"/>
</dbReference>
<sequence length="97" mass="11092">MVSDALRHHFMLRVAHVQQRHRWSWVSAAGRVQGVRSSAGLLTKHGRDELFPVNQKTINECHTLSLMPCVLIFLTNVSGRLYQKSPENVSLSRSKHF</sequence>
<proteinExistence type="predicted"/>
<accession>A0A401SAW4</accession>
<comment type="caution">
    <text evidence="1">The sequence shown here is derived from an EMBL/GenBank/DDBJ whole genome shotgun (WGS) entry which is preliminary data.</text>
</comment>
<dbReference type="AlphaFoldDB" id="A0A401SAW4"/>
<organism evidence="1 2">
    <name type="scientific">Chiloscyllium punctatum</name>
    <name type="common">Brownbanded bambooshark</name>
    <name type="synonym">Hemiscyllium punctatum</name>
    <dbReference type="NCBI Taxonomy" id="137246"/>
    <lineage>
        <taxon>Eukaryota</taxon>
        <taxon>Metazoa</taxon>
        <taxon>Chordata</taxon>
        <taxon>Craniata</taxon>
        <taxon>Vertebrata</taxon>
        <taxon>Chondrichthyes</taxon>
        <taxon>Elasmobranchii</taxon>
        <taxon>Galeomorphii</taxon>
        <taxon>Galeoidea</taxon>
        <taxon>Orectolobiformes</taxon>
        <taxon>Hemiscylliidae</taxon>
        <taxon>Chiloscyllium</taxon>
    </lineage>
</organism>
<keyword evidence="2" id="KW-1185">Reference proteome</keyword>
<evidence type="ECO:0000313" key="1">
    <source>
        <dbReference type="EMBL" id="GCC27532.1"/>
    </source>
</evidence>
<evidence type="ECO:0000313" key="2">
    <source>
        <dbReference type="Proteomes" id="UP000287033"/>
    </source>
</evidence>
<name>A0A401SAW4_CHIPU</name>
<protein>
    <submittedName>
        <fullName evidence="1">Uncharacterized protein</fullName>
    </submittedName>
</protein>